<feature type="repeat" description="ANK" evidence="1">
    <location>
        <begin position="45"/>
        <end position="77"/>
    </location>
</feature>
<proteinExistence type="predicted"/>
<dbReference type="PANTHER" id="PTHR24135:SF28">
    <property type="entry name" value="LD13733P"/>
    <property type="match status" value="1"/>
</dbReference>
<dbReference type="SMART" id="SM00248">
    <property type="entry name" value="ANK"/>
    <property type="match status" value="3"/>
</dbReference>
<dbReference type="AlphaFoldDB" id="A0A3S5A798"/>
<evidence type="ECO:0000313" key="2">
    <source>
        <dbReference type="EMBL" id="VEL21850.1"/>
    </source>
</evidence>
<dbReference type="PANTHER" id="PTHR24135">
    <property type="entry name" value="SH3 AND MULTIPLE ANKYRIN REPEAT DOMAINS PROTEIN"/>
    <property type="match status" value="1"/>
</dbReference>
<dbReference type="OrthoDB" id="445896at2759"/>
<keyword evidence="1" id="KW-0040">ANK repeat</keyword>
<name>A0A3S5A798_9PLAT</name>
<dbReference type="InterPro" id="IPR051569">
    <property type="entry name" value="SHANK"/>
</dbReference>
<evidence type="ECO:0000313" key="3">
    <source>
        <dbReference type="Proteomes" id="UP000784294"/>
    </source>
</evidence>
<dbReference type="GO" id="GO:0043197">
    <property type="term" value="C:dendritic spine"/>
    <property type="evidence" value="ECO:0007669"/>
    <property type="project" value="TreeGrafter"/>
</dbReference>
<sequence>MAKLTDDADYDAGETFKNACRFGRVQHLEHLISYGADINSQTTKNGNTPLHICSYAGQEACTRLLLFRGANRRLVNRAGHTAYQQAVLSQHHDLANVIQEFKEEDIGELSFKVYPGPICNCPPPNYTSFDS</sequence>
<accession>A0A3S5A798</accession>
<dbReference type="Pfam" id="PF12796">
    <property type="entry name" value="Ank_2"/>
    <property type="match status" value="1"/>
</dbReference>
<dbReference type="InterPro" id="IPR002110">
    <property type="entry name" value="Ankyrin_rpt"/>
</dbReference>
<dbReference type="PROSITE" id="PS50297">
    <property type="entry name" value="ANK_REP_REGION"/>
    <property type="match status" value="1"/>
</dbReference>
<reference evidence="2" key="1">
    <citation type="submission" date="2018-11" db="EMBL/GenBank/DDBJ databases">
        <authorList>
            <consortium name="Pathogen Informatics"/>
        </authorList>
    </citation>
    <scope>NUCLEOTIDE SEQUENCE</scope>
</reference>
<gene>
    <name evidence="2" type="ORF">PXEA_LOCUS15290</name>
</gene>
<dbReference type="GO" id="GO:0030160">
    <property type="term" value="F:synaptic receptor adaptor activity"/>
    <property type="evidence" value="ECO:0007669"/>
    <property type="project" value="TreeGrafter"/>
</dbReference>
<protein>
    <submittedName>
        <fullName evidence="2">Uncharacterized protein</fullName>
    </submittedName>
</protein>
<keyword evidence="3" id="KW-1185">Reference proteome</keyword>
<dbReference type="EMBL" id="CAAALY010053427">
    <property type="protein sequence ID" value="VEL21850.1"/>
    <property type="molecule type" value="Genomic_DNA"/>
</dbReference>
<dbReference type="Proteomes" id="UP000784294">
    <property type="component" value="Unassembled WGS sequence"/>
</dbReference>
<organism evidence="2 3">
    <name type="scientific">Protopolystoma xenopodis</name>
    <dbReference type="NCBI Taxonomy" id="117903"/>
    <lineage>
        <taxon>Eukaryota</taxon>
        <taxon>Metazoa</taxon>
        <taxon>Spiralia</taxon>
        <taxon>Lophotrochozoa</taxon>
        <taxon>Platyhelminthes</taxon>
        <taxon>Monogenea</taxon>
        <taxon>Polyopisthocotylea</taxon>
        <taxon>Polystomatidea</taxon>
        <taxon>Polystomatidae</taxon>
        <taxon>Protopolystoma</taxon>
    </lineage>
</organism>
<dbReference type="PROSITE" id="PS50088">
    <property type="entry name" value="ANK_REPEAT"/>
    <property type="match status" value="1"/>
</dbReference>
<dbReference type="GO" id="GO:0035255">
    <property type="term" value="F:ionotropic glutamate receptor binding"/>
    <property type="evidence" value="ECO:0007669"/>
    <property type="project" value="TreeGrafter"/>
</dbReference>
<dbReference type="SUPFAM" id="SSF48403">
    <property type="entry name" value="Ankyrin repeat"/>
    <property type="match status" value="1"/>
</dbReference>
<dbReference type="GO" id="GO:0045211">
    <property type="term" value="C:postsynaptic membrane"/>
    <property type="evidence" value="ECO:0007669"/>
    <property type="project" value="TreeGrafter"/>
</dbReference>
<dbReference type="InterPro" id="IPR036770">
    <property type="entry name" value="Ankyrin_rpt-contain_sf"/>
</dbReference>
<evidence type="ECO:0000256" key="1">
    <source>
        <dbReference type="PROSITE-ProRule" id="PRU00023"/>
    </source>
</evidence>
<comment type="caution">
    <text evidence="2">The sequence shown here is derived from an EMBL/GenBank/DDBJ whole genome shotgun (WGS) entry which is preliminary data.</text>
</comment>
<dbReference type="GO" id="GO:0014069">
    <property type="term" value="C:postsynaptic density"/>
    <property type="evidence" value="ECO:0007669"/>
    <property type="project" value="TreeGrafter"/>
</dbReference>
<dbReference type="Gene3D" id="1.25.40.20">
    <property type="entry name" value="Ankyrin repeat-containing domain"/>
    <property type="match status" value="1"/>
</dbReference>